<dbReference type="Pfam" id="PF00248">
    <property type="entry name" value="Aldo_ket_red"/>
    <property type="match status" value="1"/>
</dbReference>
<dbReference type="GO" id="GO:0005737">
    <property type="term" value="C:cytoplasm"/>
    <property type="evidence" value="ECO:0007669"/>
    <property type="project" value="TreeGrafter"/>
</dbReference>
<organism evidence="5 6">
    <name type="scientific">Apatococcus fuscideae</name>
    <dbReference type="NCBI Taxonomy" id="2026836"/>
    <lineage>
        <taxon>Eukaryota</taxon>
        <taxon>Viridiplantae</taxon>
        <taxon>Chlorophyta</taxon>
        <taxon>core chlorophytes</taxon>
        <taxon>Trebouxiophyceae</taxon>
        <taxon>Chlorellales</taxon>
        <taxon>Chlorellaceae</taxon>
        <taxon>Apatococcus</taxon>
    </lineage>
</organism>
<dbReference type="Gene3D" id="3.20.20.100">
    <property type="entry name" value="NADP-dependent oxidoreductase domain"/>
    <property type="match status" value="1"/>
</dbReference>
<feature type="compositionally biased region" description="Polar residues" evidence="2">
    <location>
        <begin position="607"/>
        <end position="617"/>
    </location>
</feature>
<dbReference type="AlphaFoldDB" id="A0AAW1SP02"/>
<feature type="domain" description="DUF676" evidence="4">
    <location>
        <begin position="475"/>
        <end position="535"/>
    </location>
</feature>
<feature type="region of interest" description="Disordered" evidence="2">
    <location>
        <begin position="553"/>
        <end position="660"/>
    </location>
</feature>
<evidence type="ECO:0000259" key="3">
    <source>
        <dbReference type="Pfam" id="PF00248"/>
    </source>
</evidence>
<name>A0AAW1SP02_9CHLO</name>
<dbReference type="PANTHER" id="PTHR43625">
    <property type="entry name" value="AFLATOXIN B1 ALDEHYDE REDUCTASE"/>
    <property type="match status" value="1"/>
</dbReference>
<feature type="domain" description="NADP-dependent oxidoreductase" evidence="3">
    <location>
        <begin position="21"/>
        <end position="314"/>
    </location>
</feature>
<evidence type="ECO:0000313" key="6">
    <source>
        <dbReference type="Proteomes" id="UP001485043"/>
    </source>
</evidence>
<proteinExistence type="predicted"/>
<evidence type="ECO:0000259" key="4">
    <source>
        <dbReference type="Pfam" id="PF05057"/>
    </source>
</evidence>
<sequence>MACSLPQRTVGTGTAAITGAEIAYGTMSLAGGLNITSLPSEDESIQLLRHCLSRGLNIISTSELYGKLHENEVMVGKALKGLPREQVVLVDKWGCFQGPKGIMMDGSAARCRKVIDEQLSRLQTDYIDVWVYRGKDPKVSIEETVHAMKEAVTAGKVKHIGLSECSAEDIRKAHAIHPITLLEQEWSLFTRDIEEDLLPTTNELGIGILAYSPLGRGMLTSSIKSPTDLAAGDIRKTLPRFKQGAFQQNMLLVDRLLKTAQDKGCTSGQLALAWLLHKSPTVIPLFGTRSIRNLDSNIAAASVTLTPEEVHAIECSVLPSEVKGDRYGAMSHWSTTTAPELRLSQHTDSSLVMAAASEANSGRQTFQGIDTCGQRLADEIARIASQHASLQYFSCIGHSMGGLLARYAVGKLYNAEAGTIAGLKPAHFISMATPHLGVDGYGDYKVPFIKWLGDIPIAGGPVGGLVGSLAGPYAKVFMGRTGQQLFLQDSSARGPPLLVQMAEDLAEEGHFLSALGSFASRTCYANSSGDHLVGWAASSLRWPSQLPVITGPPGCGVVLEDPPEAGFHPETSLRPSKRSRSSSHAAPSSSGPSDQESHLSSSYSQSPAFRQSQTTEATRPFEVASEAAQVQQTWAMDAEGPSGTDWDTGPMLSGGSPAAQPIKEADSVMFESEKAARIMRQLRSLPWRRIDACFRGSSTHFFAHNHLQVTRRKMNVDGAAVADHVAQQFAAMIALQKNCSTTAEQLK</sequence>
<comment type="caution">
    <text evidence="5">The sequence shown here is derived from an EMBL/GenBank/DDBJ whole genome shotgun (WGS) entry which is preliminary data.</text>
</comment>
<dbReference type="PANTHER" id="PTHR43625:SF40">
    <property type="entry name" value="ALDO-KETO REDUCTASE YAKC [NADP(+)]"/>
    <property type="match status" value="1"/>
</dbReference>
<dbReference type="InterPro" id="IPR029058">
    <property type="entry name" value="AB_hydrolase_fold"/>
</dbReference>
<dbReference type="InterPro" id="IPR050791">
    <property type="entry name" value="Aldo-Keto_reductase"/>
</dbReference>
<dbReference type="InterPro" id="IPR023210">
    <property type="entry name" value="NADP_OxRdtase_dom"/>
</dbReference>
<dbReference type="EMBL" id="JALJOV010001380">
    <property type="protein sequence ID" value="KAK9848757.1"/>
    <property type="molecule type" value="Genomic_DNA"/>
</dbReference>
<accession>A0AAW1SP02</accession>
<dbReference type="Gene3D" id="3.40.50.1820">
    <property type="entry name" value="alpha/beta hydrolase"/>
    <property type="match status" value="1"/>
</dbReference>
<keyword evidence="1" id="KW-0560">Oxidoreductase</keyword>
<dbReference type="SUPFAM" id="SSF53474">
    <property type="entry name" value="alpha/beta-Hydrolases"/>
    <property type="match status" value="1"/>
</dbReference>
<gene>
    <name evidence="5" type="ORF">WJX84_005850</name>
</gene>
<feature type="compositionally biased region" description="Low complexity" evidence="2">
    <location>
        <begin position="582"/>
        <end position="606"/>
    </location>
</feature>
<reference evidence="5 6" key="1">
    <citation type="journal article" date="2024" name="Nat. Commun.">
        <title>Phylogenomics reveals the evolutionary origins of lichenization in chlorophyte algae.</title>
        <authorList>
            <person name="Puginier C."/>
            <person name="Libourel C."/>
            <person name="Otte J."/>
            <person name="Skaloud P."/>
            <person name="Haon M."/>
            <person name="Grisel S."/>
            <person name="Petersen M."/>
            <person name="Berrin J.G."/>
            <person name="Delaux P.M."/>
            <person name="Dal Grande F."/>
            <person name="Keller J."/>
        </authorList>
    </citation>
    <scope>NUCLEOTIDE SEQUENCE [LARGE SCALE GENOMIC DNA]</scope>
    <source>
        <strain evidence="5 6">SAG 2523</strain>
    </source>
</reference>
<evidence type="ECO:0000256" key="2">
    <source>
        <dbReference type="SAM" id="MobiDB-lite"/>
    </source>
</evidence>
<dbReference type="Pfam" id="PF05057">
    <property type="entry name" value="DUF676"/>
    <property type="match status" value="2"/>
</dbReference>
<dbReference type="SUPFAM" id="SSF51430">
    <property type="entry name" value="NAD(P)-linked oxidoreductase"/>
    <property type="match status" value="1"/>
</dbReference>
<protein>
    <submittedName>
        <fullName evidence="5">Uncharacterized protein</fullName>
    </submittedName>
</protein>
<evidence type="ECO:0000313" key="5">
    <source>
        <dbReference type="EMBL" id="KAK9848757.1"/>
    </source>
</evidence>
<dbReference type="InterPro" id="IPR007751">
    <property type="entry name" value="DUF676_lipase-like"/>
</dbReference>
<dbReference type="Proteomes" id="UP001485043">
    <property type="component" value="Unassembled WGS sequence"/>
</dbReference>
<dbReference type="GO" id="GO:0016491">
    <property type="term" value="F:oxidoreductase activity"/>
    <property type="evidence" value="ECO:0007669"/>
    <property type="project" value="UniProtKB-KW"/>
</dbReference>
<feature type="domain" description="DUF676" evidence="4">
    <location>
        <begin position="342"/>
        <end position="452"/>
    </location>
</feature>
<evidence type="ECO:0000256" key="1">
    <source>
        <dbReference type="ARBA" id="ARBA00023002"/>
    </source>
</evidence>
<dbReference type="InterPro" id="IPR036812">
    <property type="entry name" value="NAD(P)_OxRdtase_dom_sf"/>
</dbReference>
<keyword evidence="6" id="KW-1185">Reference proteome</keyword>